<dbReference type="Proteomes" id="UP000008798">
    <property type="component" value="Chromosome"/>
</dbReference>
<gene>
    <name evidence="2" type="ORF">CC1_10490</name>
</gene>
<sequence length="20" mass="2378">MSAVQNMTKGLQNYFEQPYQ</sequence>
<feature type="region of interest" description="Disordered" evidence="1">
    <location>
        <begin position="1"/>
        <end position="20"/>
    </location>
</feature>
<reference evidence="2 3" key="1">
    <citation type="submission" date="2010-03" db="EMBL/GenBank/DDBJ databases">
        <title>The genome sequence of Coprococcus catus GD/7.</title>
        <authorList>
            <consortium name="metaHIT consortium -- http://www.metahit.eu/"/>
            <person name="Pajon A."/>
            <person name="Turner K."/>
            <person name="Parkhill J."/>
            <person name="Duncan S."/>
            <person name="Flint H."/>
        </authorList>
    </citation>
    <scope>NUCLEOTIDE SEQUENCE [LARGE SCALE GENOMIC DNA]</scope>
    <source>
        <strain evidence="2 3">GD/7</strain>
    </source>
</reference>
<dbReference type="HOGENOM" id="CLU_3428174_0_0_9"/>
<evidence type="ECO:0000313" key="2">
    <source>
        <dbReference type="EMBL" id="CBK79881.1"/>
    </source>
</evidence>
<dbReference type="KEGG" id="cct:CC1_10490"/>
<organism evidence="2 3">
    <name type="scientific">Coprococcus catus GD/7</name>
    <dbReference type="NCBI Taxonomy" id="717962"/>
    <lineage>
        <taxon>Bacteria</taxon>
        <taxon>Bacillati</taxon>
        <taxon>Bacillota</taxon>
        <taxon>Clostridia</taxon>
        <taxon>Lachnospirales</taxon>
        <taxon>Lachnospiraceae</taxon>
        <taxon>Coprococcus</taxon>
    </lineage>
</organism>
<name>D4J6B0_9FIRM</name>
<evidence type="ECO:0000313" key="3">
    <source>
        <dbReference type="Proteomes" id="UP000008798"/>
    </source>
</evidence>
<dbReference type="AlphaFoldDB" id="D4J6B0"/>
<dbReference type="EMBL" id="FP929038">
    <property type="protein sequence ID" value="CBK79881.1"/>
    <property type="molecule type" value="Genomic_DNA"/>
</dbReference>
<evidence type="ECO:0000256" key="1">
    <source>
        <dbReference type="SAM" id="MobiDB-lite"/>
    </source>
</evidence>
<accession>D4J6B0</accession>
<reference evidence="2 3" key="2">
    <citation type="submission" date="2010-03" db="EMBL/GenBank/DDBJ databases">
        <authorList>
            <person name="Pajon A."/>
        </authorList>
    </citation>
    <scope>NUCLEOTIDE SEQUENCE [LARGE SCALE GENOMIC DNA]</scope>
    <source>
        <strain evidence="2 3">GD/7</strain>
    </source>
</reference>
<proteinExistence type="predicted"/>
<protein>
    <submittedName>
        <fullName evidence="2">Uncharacterized protein</fullName>
    </submittedName>
</protein>